<dbReference type="EMBL" id="BDRX01000014">
    <property type="protein sequence ID" value="GBF90010.1"/>
    <property type="molecule type" value="Genomic_DNA"/>
</dbReference>
<keyword evidence="4" id="KW-1185">Reference proteome</keyword>
<evidence type="ECO:0000313" key="3">
    <source>
        <dbReference type="EMBL" id="GBF90010.1"/>
    </source>
</evidence>
<proteinExistence type="predicted"/>
<comment type="caution">
    <text evidence="3">The sequence shown here is derived from an EMBL/GenBank/DDBJ whole genome shotgun (WGS) entry which is preliminary data.</text>
</comment>
<dbReference type="Proteomes" id="UP000247498">
    <property type="component" value="Unassembled WGS sequence"/>
</dbReference>
<accession>A0A2V0NWR2</accession>
<dbReference type="InParanoid" id="A0A2V0NWR2"/>
<dbReference type="OrthoDB" id="10351914at2759"/>
<evidence type="ECO:0000256" key="1">
    <source>
        <dbReference type="SAM" id="MobiDB-lite"/>
    </source>
</evidence>
<keyword evidence="2" id="KW-0732">Signal</keyword>
<organism evidence="3 4">
    <name type="scientific">Raphidocelis subcapitata</name>
    <dbReference type="NCBI Taxonomy" id="307507"/>
    <lineage>
        <taxon>Eukaryota</taxon>
        <taxon>Viridiplantae</taxon>
        <taxon>Chlorophyta</taxon>
        <taxon>core chlorophytes</taxon>
        <taxon>Chlorophyceae</taxon>
        <taxon>CS clade</taxon>
        <taxon>Sphaeropleales</taxon>
        <taxon>Selenastraceae</taxon>
        <taxon>Raphidocelis</taxon>
    </lineage>
</organism>
<feature type="compositionally biased region" description="Polar residues" evidence="1">
    <location>
        <begin position="462"/>
        <end position="473"/>
    </location>
</feature>
<feature type="region of interest" description="Disordered" evidence="1">
    <location>
        <begin position="462"/>
        <end position="496"/>
    </location>
</feature>
<gene>
    <name evidence="3" type="ORF">Rsub_02716</name>
</gene>
<evidence type="ECO:0000256" key="2">
    <source>
        <dbReference type="SAM" id="SignalP"/>
    </source>
</evidence>
<feature type="signal peptide" evidence="2">
    <location>
        <begin position="1"/>
        <end position="22"/>
    </location>
</feature>
<feature type="chain" id="PRO_5015941050" evidence="2">
    <location>
        <begin position="23"/>
        <end position="534"/>
    </location>
</feature>
<protein>
    <submittedName>
        <fullName evidence="3">Uncharacterized protein</fullName>
    </submittedName>
</protein>
<dbReference type="AlphaFoldDB" id="A0A2V0NWR2"/>
<name>A0A2V0NWR2_9CHLO</name>
<sequence>MSRTSLLLVVLGAVAVARAAVAEPRTCESYGKLDFFPQGFENEPKSWTQANQFAAGNSDRYSLYPVVMYGSPWPKLHFLPIHPLLLAGGPPVPVECRAASTSFRRRALAEWGVVRKPAAFSWRTRLDGGADVPGFGSMSLDSMQDMPHWSKNIWNLKDGKHELKITVTIHAGSATIEDGPKGRAVPATDVEISSTVVFYKLTERPSLRIKSTTCGAEPGVTMHVSDMWPEPVPAPGGLGALFKPVFHVWGNFIEGIDGSPYSGEDGNSEGGVHFFDQYWIRQIGAPKQAEIPITGVREGWYNINVEGSLTSDMPSLLSLAGNGTFNANDTDPTWLYIQPGGSLETKGASLRGQPKFSGALVAGLNGTALAVQTGNTTLVSFEGPPQSIEVGQIATFTWQYLGLGNTTCKIDGRLQSNDPATGGCSSPLSYRVRDKARHTLELTLRDACGVARRETMDFSVTDGWSTTAKSDSMSGDLALPVPSGLGAPPARSTSAPTLLRTTTSGAAAAAARGGWAAAAAAAAGLAAAAAAAVL</sequence>
<reference evidence="3 4" key="1">
    <citation type="journal article" date="2018" name="Sci. Rep.">
        <title>Raphidocelis subcapitata (=Pseudokirchneriella subcapitata) provides an insight into genome evolution and environmental adaptations in the Sphaeropleales.</title>
        <authorList>
            <person name="Suzuki S."/>
            <person name="Yamaguchi H."/>
            <person name="Nakajima N."/>
            <person name="Kawachi M."/>
        </authorList>
    </citation>
    <scope>NUCLEOTIDE SEQUENCE [LARGE SCALE GENOMIC DNA]</scope>
    <source>
        <strain evidence="3 4">NIES-35</strain>
    </source>
</reference>
<evidence type="ECO:0000313" key="4">
    <source>
        <dbReference type="Proteomes" id="UP000247498"/>
    </source>
</evidence>